<gene>
    <name evidence="2" type="ORF">Vbra_14120</name>
</gene>
<feature type="compositionally biased region" description="Polar residues" evidence="1">
    <location>
        <begin position="1"/>
        <end position="13"/>
    </location>
</feature>
<dbReference type="EMBL" id="CDMY01000356">
    <property type="protein sequence ID" value="CEM05137.1"/>
    <property type="molecule type" value="Genomic_DNA"/>
</dbReference>
<name>A0A0G4F0U0_VITBC</name>
<evidence type="ECO:0000256" key="1">
    <source>
        <dbReference type="SAM" id="MobiDB-lite"/>
    </source>
</evidence>
<feature type="region of interest" description="Disordered" evidence="1">
    <location>
        <begin position="86"/>
        <end position="148"/>
    </location>
</feature>
<accession>A0A0G4F0U0</accession>
<evidence type="ECO:0000313" key="3">
    <source>
        <dbReference type="Proteomes" id="UP000041254"/>
    </source>
</evidence>
<organism evidence="2 3">
    <name type="scientific">Vitrella brassicaformis (strain CCMP3155)</name>
    <dbReference type="NCBI Taxonomy" id="1169540"/>
    <lineage>
        <taxon>Eukaryota</taxon>
        <taxon>Sar</taxon>
        <taxon>Alveolata</taxon>
        <taxon>Colpodellida</taxon>
        <taxon>Vitrellaceae</taxon>
        <taxon>Vitrella</taxon>
    </lineage>
</organism>
<feature type="region of interest" description="Disordered" evidence="1">
    <location>
        <begin position="1"/>
        <end position="40"/>
    </location>
</feature>
<dbReference type="PANTHER" id="PTHR31206:SF1">
    <property type="entry name" value="LP10445P"/>
    <property type="match status" value="1"/>
</dbReference>
<feature type="compositionally biased region" description="Basic and acidic residues" evidence="1">
    <location>
        <begin position="86"/>
        <end position="111"/>
    </location>
</feature>
<dbReference type="InParanoid" id="A0A0G4F0U0"/>
<keyword evidence="3" id="KW-1185">Reference proteome</keyword>
<sequence length="168" mass="18260">MQSFTTCPSSGTLSDVAESFDSHRTAQEAPASGDDDNVVAGGEGRGLGRFLWRVGERVVDNMTFAGEVLVSFFGLDQHPYQDIIDEAKKREKEERQRQRRLRQEALQRETEEISQLEEAQASASASAAEGHPGQGAAAEDGGGLGMGRGWVSRAEASVRDTVRFESIE</sequence>
<dbReference type="OrthoDB" id="10472819at2759"/>
<feature type="compositionally biased region" description="Low complexity" evidence="1">
    <location>
        <begin position="116"/>
        <end position="129"/>
    </location>
</feature>
<dbReference type="VEuPathDB" id="CryptoDB:Vbra_14120"/>
<dbReference type="InterPro" id="IPR028260">
    <property type="entry name" value="FAM177"/>
</dbReference>
<evidence type="ECO:0000313" key="2">
    <source>
        <dbReference type="EMBL" id="CEM05137.1"/>
    </source>
</evidence>
<dbReference type="Pfam" id="PF14774">
    <property type="entry name" value="FAM177"/>
    <property type="match status" value="1"/>
</dbReference>
<reference evidence="2 3" key="1">
    <citation type="submission" date="2014-11" db="EMBL/GenBank/DDBJ databases">
        <authorList>
            <person name="Zhu J."/>
            <person name="Qi W."/>
            <person name="Song R."/>
        </authorList>
    </citation>
    <scope>NUCLEOTIDE SEQUENCE [LARGE SCALE GENOMIC DNA]</scope>
</reference>
<protein>
    <submittedName>
        <fullName evidence="2">Uncharacterized protein</fullName>
    </submittedName>
</protein>
<proteinExistence type="predicted"/>
<dbReference type="PANTHER" id="PTHR31206">
    <property type="entry name" value="LP10445P"/>
    <property type="match status" value="1"/>
</dbReference>
<dbReference type="Proteomes" id="UP000041254">
    <property type="component" value="Unassembled WGS sequence"/>
</dbReference>
<dbReference type="AlphaFoldDB" id="A0A0G4F0U0"/>